<accession>A7F3V9</accession>
<dbReference type="STRING" id="665079.A7F3V9"/>
<dbReference type="KEGG" id="ssl:SS1G_11955"/>
<dbReference type="Proteomes" id="UP000001312">
    <property type="component" value="Unassembled WGS sequence"/>
</dbReference>
<protein>
    <submittedName>
        <fullName evidence="1">Uncharacterized protein</fullName>
    </submittedName>
</protein>
<dbReference type="InParanoid" id="A7F3V9"/>
<dbReference type="RefSeq" id="XP_001586926.1">
    <property type="nucleotide sequence ID" value="XM_001586876.1"/>
</dbReference>
<sequence length="68" mass="7750">MEVKEYEELAKRICKEEMDTVREILGGSLGKIIFLLRRMMRGDREGRVQPVRAREVLGGVVEGFRGGV</sequence>
<proteinExistence type="predicted"/>
<reference evidence="2" key="1">
    <citation type="journal article" date="2011" name="PLoS Genet.">
        <title>Genomic analysis of the necrotrophic fungal pathogens Sclerotinia sclerotiorum and Botrytis cinerea.</title>
        <authorList>
            <person name="Amselem J."/>
            <person name="Cuomo C.A."/>
            <person name="van Kan J.A."/>
            <person name="Viaud M."/>
            <person name="Benito E.P."/>
            <person name="Couloux A."/>
            <person name="Coutinho P.M."/>
            <person name="de Vries R.P."/>
            <person name="Dyer P.S."/>
            <person name="Fillinger S."/>
            <person name="Fournier E."/>
            <person name="Gout L."/>
            <person name="Hahn M."/>
            <person name="Kohn L."/>
            <person name="Lapalu N."/>
            <person name="Plummer K.M."/>
            <person name="Pradier J.M."/>
            <person name="Quevillon E."/>
            <person name="Sharon A."/>
            <person name="Simon A."/>
            <person name="ten Have A."/>
            <person name="Tudzynski B."/>
            <person name="Tudzynski P."/>
            <person name="Wincker P."/>
            <person name="Andrew M."/>
            <person name="Anthouard V."/>
            <person name="Beever R.E."/>
            <person name="Beffa R."/>
            <person name="Benoit I."/>
            <person name="Bouzid O."/>
            <person name="Brault B."/>
            <person name="Chen Z."/>
            <person name="Choquer M."/>
            <person name="Collemare J."/>
            <person name="Cotton P."/>
            <person name="Danchin E.G."/>
            <person name="Da Silva C."/>
            <person name="Gautier A."/>
            <person name="Giraud C."/>
            <person name="Giraud T."/>
            <person name="Gonzalez C."/>
            <person name="Grossetete S."/>
            <person name="Guldener U."/>
            <person name="Henrissat B."/>
            <person name="Howlett B.J."/>
            <person name="Kodira C."/>
            <person name="Kretschmer M."/>
            <person name="Lappartient A."/>
            <person name="Leroch M."/>
            <person name="Levis C."/>
            <person name="Mauceli E."/>
            <person name="Neuveglise C."/>
            <person name="Oeser B."/>
            <person name="Pearson M."/>
            <person name="Poulain J."/>
            <person name="Poussereau N."/>
            <person name="Quesneville H."/>
            <person name="Rascle C."/>
            <person name="Schumacher J."/>
            <person name="Segurens B."/>
            <person name="Sexton A."/>
            <person name="Silva E."/>
            <person name="Sirven C."/>
            <person name="Soanes D.M."/>
            <person name="Talbot N.J."/>
            <person name="Templeton M."/>
            <person name="Yandava C."/>
            <person name="Yarden O."/>
            <person name="Zeng Q."/>
            <person name="Rollins J.A."/>
            <person name="Lebrun M.H."/>
            <person name="Dickman M."/>
        </authorList>
    </citation>
    <scope>NUCLEOTIDE SEQUENCE [LARGE SCALE GENOMIC DNA]</scope>
    <source>
        <strain evidence="2">ATCC 18683 / 1980 / Ss-1</strain>
    </source>
</reference>
<gene>
    <name evidence="1" type="ORF">SS1G_11955</name>
</gene>
<organism evidence="1 2">
    <name type="scientific">Sclerotinia sclerotiorum (strain ATCC 18683 / 1980 / Ss-1)</name>
    <name type="common">White mold</name>
    <name type="synonym">Whetzelinia sclerotiorum</name>
    <dbReference type="NCBI Taxonomy" id="665079"/>
    <lineage>
        <taxon>Eukaryota</taxon>
        <taxon>Fungi</taxon>
        <taxon>Dikarya</taxon>
        <taxon>Ascomycota</taxon>
        <taxon>Pezizomycotina</taxon>
        <taxon>Leotiomycetes</taxon>
        <taxon>Helotiales</taxon>
        <taxon>Sclerotiniaceae</taxon>
        <taxon>Sclerotinia</taxon>
    </lineage>
</organism>
<dbReference type="GeneID" id="5483001"/>
<keyword evidence="2" id="KW-1185">Reference proteome</keyword>
<name>A7F3V9_SCLS1</name>
<evidence type="ECO:0000313" key="2">
    <source>
        <dbReference type="Proteomes" id="UP000001312"/>
    </source>
</evidence>
<dbReference type="AlphaFoldDB" id="A7F3V9"/>
<dbReference type="EMBL" id="CH476640">
    <property type="protein sequence ID" value="EDN97430.1"/>
    <property type="molecule type" value="Genomic_DNA"/>
</dbReference>
<evidence type="ECO:0000313" key="1">
    <source>
        <dbReference type="EMBL" id="EDN97430.1"/>
    </source>
</evidence>